<evidence type="ECO:0000313" key="12">
    <source>
        <dbReference type="Proteomes" id="UP000501991"/>
    </source>
</evidence>
<evidence type="ECO:0000259" key="10">
    <source>
        <dbReference type="Pfam" id="PF04138"/>
    </source>
</evidence>
<dbReference type="PANTHER" id="PTHR43398">
    <property type="entry name" value="DOLICHOL-PHOSPHATE MANNOSYLTRANSFERASE SUBUNIT 1"/>
    <property type="match status" value="1"/>
</dbReference>
<proteinExistence type="inferred from homology"/>
<gene>
    <name evidence="11" type="ORF">G3580_12055</name>
</gene>
<comment type="subcellular location">
    <subcellularLocation>
        <location evidence="1">Membrane</location>
        <topology evidence="1">Multi-pass membrane protein</topology>
    </subcellularLocation>
</comment>
<dbReference type="InterPro" id="IPR001173">
    <property type="entry name" value="Glyco_trans_2-like"/>
</dbReference>
<dbReference type="InterPro" id="IPR029044">
    <property type="entry name" value="Nucleotide-diphossugar_trans"/>
</dbReference>
<reference evidence="11 12" key="1">
    <citation type="submission" date="2020-02" db="EMBL/GenBank/DDBJ databases">
        <title>Nitrogenibacter mangrovi gen. nov., sp. nov. isolated from mangrove sediment, a denitrifying betaproteobacterium.</title>
        <authorList>
            <person name="Liao H."/>
            <person name="Tian Y."/>
        </authorList>
    </citation>
    <scope>NUCLEOTIDE SEQUENCE [LARGE SCALE GENOMIC DNA]</scope>
    <source>
        <strain evidence="11 12">M9-3-2</strain>
    </source>
</reference>
<protein>
    <submittedName>
        <fullName evidence="11">Glycosyltransferase family 2 protein</fullName>
    </submittedName>
</protein>
<evidence type="ECO:0000256" key="5">
    <source>
        <dbReference type="ARBA" id="ARBA00022692"/>
    </source>
</evidence>
<dbReference type="Pfam" id="PF00535">
    <property type="entry name" value="Glycos_transf_2"/>
    <property type="match status" value="1"/>
</dbReference>
<evidence type="ECO:0000256" key="8">
    <source>
        <dbReference type="SAM" id="Phobius"/>
    </source>
</evidence>
<feature type="transmembrane region" description="Helical" evidence="8">
    <location>
        <begin position="315"/>
        <end position="334"/>
    </location>
</feature>
<evidence type="ECO:0000256" key="7">
    <source>
        <dbReference type="ARBA" id="ARBA00023136"/>
    </source>
</evidence>
<dbReference type="Gene3D" id="3.90.550.10">
    <property type="entry name" value="Spore Coat Polysaccharide Biosynthesis Protein SpsA, Chain A"/>
    <property type="match status" value="1"/>
</dbReference>
<keyword evidence="7 8" id="KW-0472">Membrane</keyword>
<evidence type="ECO:0000256" key="3">
    <source>
        <dbReference type="ARBA" id="ARBA00022676"/>
    </source>
</evidence>
<dbReference type="CDD" id="cd06442">
    <property type="entry name" value="DPM1_like"/>
    <property type="match status" value="1"/>
</dbReference>
<dbReference type="KEGG" id="azq:G3580_12055"/>
<sequence>MDLVVIVPTYNEAENITALIDAIQLQFDSMRAARPALNPSILVVDDRSPDGTAAWVRAAARRYANVHLIEGDKAGLGAAYVRGMTHAMEALAADVVFEMDADFSHRPEDLPRLLDALDRGADFVIGSRYVPGGRLPPQWGWLRRANSWGGNLVARRVAGLGGVRDCTAGFRAIRSSLLRRIGVDRLGAKGYVFQISLLHAALRAGARVAEVPVTFVERAHGLSKLRLADITEFIRHAFALRLADSREFIRFALVGASGVAVNLGTFSALLALGWQAWLASAAAVETAIITNFLAHNVWTFEARRPAGRLRDRGMRFNLVSLLSLGLSTLVFVLMSKTFRHLAPQWWQLSGIVPAWWLNFRLNSAWTFAEARTE</sequence>
<dbReference type="GO" id="GO:0000271">
    <property type="term" value="P:polysaccharide biosynthetic process"/>
    <property type="evidence" value="ECO:0007669"/>
    <property type="project" value="InterPro"/>
</dbReference>
<dbReference type="Proteomes" id="UP000501991">
    <property type="component" value="Chromosome"/>
</dbReference>
<feature type="transmembrane region" description="Helical" evidence="8">
    <location>
        <begin position="276"/>
        <end position="294"/>
    </location>
</feature>
<feature type="domain" description="GtrA/DPMS transmembrane" evidence="10">
    <location>
        <begin position="250"/>
        <end position="367"/>
    </location>
</feature>
<evidence type="ECO:0000256" key="4">
    <source>
        <dbReference type="ARBA" id="ARBA00022679"/>
    </source>
</evidence>
<keyword evidence="4 11" id="KW-0808">Transferase</keyword>
<keyword evidence="12" id="KW-1185">Reference proteome</keyword>
<dbReference type="SUPFAM" id="SSF53448">
    <property type="entry name" value="Nucleotide-diphospho-sugar transferases"/>
    <property type="match status" value="1"/>
</dbReference>
<feature type="domain" description="Glycosyltransferase 2-like" evidence="9">
    <location>
        <begin position="5"/>
        <end position="181"/>
    </location>
</feature>
<dbReference type="EMBL" id="CP048836">
    <property type="protein sequence ID" value="QID18304.1"/>
    <property type="molecule type" value="Genomic_DNA"/>
</dbReference>
<evidence type="ECO:0000256" key="1">
    <source>
        <dbReference type="ARBA" id="ARBA00004141"/>
    </source>
</evidence>
<evidence type="ECO:0000256" key="6">
    <source>
        <dbReference type="ARBA" id="ARBA00022989"/>
    </source>
</evidence>
<dbReference type="Pfam" id="PF04138">
    <property type="entry name" value="GtrA_DPMS_TM"/>
    <property type="match status" value="1"/>
</dbReference>
<organism evidence="11 12">
    <name type="scientific">Nitrogeniibacter mangrovi</name>
    <dbReference type="NCBI Taxonomy" id="2016596"/>
    <lineage>
        <taxon>Bacteria</taxon>
        <taxon>Pseudomonadati</taxon>
        <taxon>Pseudomonadota</taxon>
        <taxon>Betaproteobacteria</taxon>
        <taxon>Rhodocyclales</taxon>
        <taxon>Zoogloeaceae</taxon>
        <taxon>Nitrogeniibacter</taxon>
    </lineage>
</organism>
<dbReference type="AlphaFoldDB" id="A0A6C1B7T4"/>
<keyword evidence="5 8" id="KW-0812">Transmembrane</keyword>
<evidence type="ECO:0000313" key="11">
    <source>
        <dbReference type="EMBL" id="QID18304.1"/>
    </source>
</evidence>
<evidence type="ECO:0000256" key="2">
    <source>
        <dbReference type="ARBA" id="ARBA00006739"/>
    </source>
</evidence>
<dbReference type="GO" id="GO:0016020">
    <property type="term" value="C:membrane"/>
    <property type="evidence" value="ECO:0007669"/>
    <property type="project" value="UniProtKB-SubCell"/>
</dbReference>
<dbReference type="GO" id="GO:0009247">
    <property type="term" value="P:glycolipid biosynthetic process"/>
    <property type="evidence" value="ECO:0007669"/>
    <property type="project" value="TreeGrafter"/>
</dbReference>
<dbReference type="FunFam" id="3.90.550.10:FF:000122">
    <property type="entry name" value="Dolichol-phosphate mannosyltransferase subunit 1"/>
    <property type="match status" value="1"/>
</dbReference>
<dbReference type="InterPro" id="IPR039528">
    <property type="entry name" value="DPM1-like"/>
</dbReference>
<keyword evidence="3" id="KW-0328">Glycosyltransferase</keyword>
<dbReference type="RefSeq" id="WP_173765831.1">
    <property type="nucleotide sequence ID" value="NZ_CP048836.1"/>
</dbReference>
<keyword evidence="6 8" id="KW-1133">Transmembrane helix</keyword>
<comment type="similarity">
    <text evidence="2">Belongs to the glycosyltransferase 2 family.</text>
</comment>
<dbReference type="GO" id="GO:0004582">
    <property type="term" value="F:dolichyl-phosphate beta-D-mannosyltransferase activity"/>
    <property type="evidence" value="ECO:0007669"/>
    <property type="project" value="InterPro"/>
</dbReference>
<dbReference type="InterPro" id="IPR007267">
    <property type="entry name" value="GtrA_DPMS_TM"/>
</dbReference>
<name>A0A6C1B7T4_9RHOO</name>
<dbReference type="PANTHER" id="PTHR43398:SF1">
    <property type="entry name" value="DOLICHOL-PHOSPHATE MANNOSYLTRANSFERASE SUBUNIT 1"/>
    <property type="match status" value="1"/>
</dbReference>
<accession>A0A6C1B7T4</accession>
<feature type="transmembrane region" description="Helical" evidence="8">
    <location>
        <begin position="248"/>
        <end position="270"/>
    </location>
</feature>
<evidence type="ECO:0000259" key="9">
    <source>
        <dbReference type="Pfam" id="PF00535"/>
    </source>
</evidence>